<organism evidence="2 3">
    <name type="scientific">Marasmius tenuissimus</name>
    <dbReference type="NCBI Taxonomy" id="585030"/>
    <lineage>
        <taxon>Eukaryota</taxon>
        <taxon>Fungi</taxon>
        <taxon>Dikarya</taxon>
        <taxon>Basidiomycota</taxon>
        <taxon>Agaricomycotina</taxon>
        <taxon>Agaricomycetes</taxon>
        <taxon>Agaricomycetidae</taxon>
        <taxon>Agaricales</taxon>
        <taxon>Marasmiineae</taxon>
        <taxon>Marasmiaceae</taxon>
        <taxon>Marasmius</taxon>
    </lineage>
</organism>
<dbReference type="Proteomes" id="UP001437256">
    <property type="component" value="Unassembled WGS sequence"/>
</dbReference>
<proteinExistence type="predicted"/>
<gene>
    <name evidence="2" type="ORF">AAF712_003529</name>
</gene>
<keyword evidence="1" id="KW-1133">Transmembrane helix</keyword>
<protein>
    <submittedName>
        <fullName evidence="2">Uncharacterized protein</fullName>
    </submittedName>
</protein>
<evidence type="ECO:0000256" key="1">
    <source>
        <dbReference type="SAM" id="Phobius"/>
    </source>
</evidence>
<feature type="transmembrane region" description="Helical" evidence="1">
    <location>
        <begin position="64"/>
        <end position="87"/>
    </location>
</feature>
<keyword evidence="1" id="KW-0812">Transmembrane</keyword>
<accession>A0ABR3A834</accession>
<evidence type="ECO:0000313" key="3">
    <source>
        <dbReference type="Proteomes" id="UP001437256"/>
    </source>
</evidence>
<keyword evidence="1" id="KW-0472">Membrane</keyword>
<feature type="transmembrane region" description="Helical" evidence="1">
    <location>
        <begin position="25"/>
        <end position="44"/>
    </location>
</feature>
<sequence>MEINSSLSLPPFFARKILKSSNNNYFITTPIIILAVARVVAATVTTSEMMKLQRFSAFDQTYPGWMITTGLSLSAGIDIIITCCLFYNLRTLRRQMHATGLVRVLDALTLFTLENGLLTW</sequence>
<name>A0ABR3A834_9AGAR</name>
<comment type="caution">
    <text evidence="2">The sequence shown here is derived from an EMBL/GenBank/DDBJ whole genome shotgun (WGS) entry which is preliminary data.</text>
</comment>
<reference evidence="2 3" key="1">
    <citation type="submission" date="2024-05" db="EMBL/GenBank/DDBJ databases">
        <title>A draft genome resource for the thread blight pathogen Marasmius tenuissimus strain MS-2.</title>
        <authorList>
            <person name="Yulfo-Soto G.E."/>
            <person name="Baruah I.K."/>
            <person name="Amoako-Attah I."/>
            <person name="Bukari Y."/>
            <person name="Meinhardt L.W."/>
            <person name="Bailey B.A."/>
            <person name="Cohen S.P."/>
        </authorList>
    </citation>
    <scope>NUCLEOTIDE SEQUENCE [LARGE SCALE GENOMIC DNA]</scope>
    <source>
        <strain evidence="2 3">MS-2</strain>
    </source>
</reference>
<evidence type="ECO:0000313" key="2">
    <source>
        <dbReference type="EMBL" id="KAL0069494.1"/>
    </source>
</evidence>
<keyword evidence="3" id="KW-1185">Reference proteome</keyword>
<dbReference type="EMBL" id="JBBXMP010000012">
    <property type="protein sequence ID" value="KAL0069494.1"/>
    <property type="molecule type" value="Genomic_DNA"/>
</dbReference>